<keyword evidence="3" id="KW-0812">Transmembrane</keyword>
<dbReference type="AlphaFoldDB" id="A0A939HGL8"/>
<dbReference type="PANTHER" id="PTHR43000">
    <property type="entry name" value="DTDP-D-GLUCOSE 4,6-DEHYDRATASE-RELATED"/>
    <property type="match status" value="1"/>
</dbReference>
<keyword evidence="6" id="KW-1185">Reference proteome</keyword>
<comment type="similarity">
    <text evidence="2">Belongs to the NAD(P)-dependent epimerase/dehydratase family.</text>
</comment>
<evidence type="ECO:0000313" key="5">
    <source>
        <dbReference type="EMBL" id="MBO1324028.1"/>
    </source>
</evidence>
<evidence type="ECO:0000313" key="6">
    <source>
        <dbReference type="Proteomes" id="UP000664073"/>
    </source>
</evidence>
<evidence type="ECO:0000256" key="2">
    <source>
        <dbReference type="ARBA" id="ARBA00007637"/>
    </source>
</evidence>
<reference evidence="5" key="1">
    <citation type="submission" date="2021-03" db="EMBL/GenBank/DDBJ databases">
        <title>The complete genome sequence of Acetobacter sp. TBRC 12339.</title>
        <authorList>
            <person name="Charoenyingcharoen P."/>
            <person name="Yukphan P."/>
        </authorList>
    </citation>
    <scope>NUCLEOTIDE SEQUENCE</scope>
    <source>
        <strain evidence="5">TBRC 12339</strain>
    </source>
</reference>
<keyword evidence="3" id="KW-1133">Transmembrane helix</keyword>
<comment type="pathway">
    <text evidence="1">Bacterial outer membrane biogenesis; LPS O-antigen biosynthesis.</text>
</comment>
<accession>A0A939HGL8</accession>
<dbReference type="RefSeq" id="WP_207844691.1">
    <property type="nucleotide sequence ID" value="NZ_JAFVMH010000001.1"/>
</dbReference>
<protein>
    <submittedName>
        <fullName evidence="5">NAD(P)-dependent oxidoreductase</fullName>
    </submittedName>
</protein>
<dbReference type="Gene3D" id="3.40.50.720">
    <property type="entry name" value="NAD(P)-binding Rossmann-like Domain"/>
    <property type="match status" value="1"/>
</dbReference>
<dbReference type="SUPFAM" id="SSF51735">
    <property type="entry name" value="NAD(P)-binding Rossmann-fold domains"/>
    <property type="match status" value="1"/>
</dbReference>
<comment type="caution">
    <text evidence="5">The sequence shown here is derived from an EMBL/GenBank/DDBJ whole genome shotgun (WGS) entry which is preliminary data.</text>
</comment>
<evidence type="ECO:0000256" key="1">
    <source>
        <dbReference type="ARBA" id="ARBA00005125"/>
    </source>
</evidence>
<organism evidence="5 6">
    <name type="scientific">Acetobacter garciniae</name>
    <dbReference type="NCBI Taxonomy" id="2817435"/>
    <lineage>
        <taxon>Bacteria</taxon>
        <taxon>Pseudomonadati</taxon>
        <taxon>Pseudomonadota</taxon>
        <taxon>Alphaproteobacteria</taxon>
        <taxon>Acetobacterales</taxon>
        <taxon>Acetobacteraceae</taxon>
        <taxon>Acetobacter</taxon>
    </lineage>
</organism>
<dbReference type="EMBL" id="JAFVMH010000001">
    <property type="protein sequence ID" value="MBO1324028.1"/>
    <property type="molecule type" value="Genomic_DNA"/>
</dbReference>
<keyword evidence="3" id="KW-0472">Membrane</keyword>
<name>A0A939HGL8_9PROT</name>
<feature type="transmembrane region" description="Helical" evidence="3">
    <location>
        <begin position="239"/>
        <end position="258"/>
    </location>
</feature>
<dbReference type="Pfam" id="PF01370">
    <property type="entry name" value="Epimerase"/>
    <property type="match status" value="1"/>
</dbReference>
<feature type="domain" description="NAD-dependent epimerase/dehydratase" evidence="4">
    <location>
        <begin position="8"/>
        <end position="215"/>
    </location>
</feature>
<evidence type="ECO:0000259" key="4">
    <source>
        <dbReference type="Pfam" id="PF01370"/>
    </source>
</evidence>
<evidence type="ECO:0000256" key="3">
    <source>
        <dbReference type="SAM" id="Phobius"/>
    </source>
</evidence>
<dbReference type="Proteomes" id="UP000664073">
    <property type="component" value="Unassembled WGS sequence"/>
</dbReference>
<proteinExistence type="inferred from homology"/>
<dbReference type="InterPro" id="IPR001509">
    <property type="entry name" value="Epimerase_deHydtase"/>
</dbReference>
<gene>
    <name evidence="5" type="ORF">J2D77_02505</name>
</gene>
<sequence length="314" mass="34991">MTKTPKRIIITGAAGLVGQNLVTRLKKRPDLEIVGIDKHPANVRILRQLHPEIEVIEADLAKPGGWEHAFDAGGTLILNHAQIGALTEQPFIDNNITATKNVLAAAQRAGLPYLVHISSSVVESMAHDFYTESKKVQEKLVLDSGIPACVLRPTLMYGWFDRKHLGWLARFMHKSPIFPIPGSGKYIRQPLYAGDLCNIIISAADTPRPNTIYNISGREKVYYIDLIRAVKKASRAKAMIVRIPYGVFYALMAAYALVDKNPPFTTQQLKALVTPDEFDIIDWPGIFGVQPHTLVDALEETFQDPVYSHVKLEF</sequence>
<dbReference type="InterPro" id="IPR036291">
    <property type="entry name" value="NAD(P)-bd_dom_sf"/>
</dbReference>